<dbReference type="InterPro" id="IPR007319">
    <property type="entry name" value="WDR36/Utp21_C"/>
</dbReference>
<dbReference type="SUPFAM" id="SSF50998">
    <property type="entry name" value="Quinoprotein alcohol dehydrogenase-like"/>
    <property type="match status" value="1"/>
</dbReference>
<keyword evidence="1 3" id="KW-0853">WD repeat</keyword>
<evidence type="ECO:0000256" key="1">
    <source>
        <dbReference type="ARBA" id="ARBA00022574"/>
    </source>
</evidence>
<dbReference type="PANTHER" id="PTHR22840:SF12">
    <property type="entry name" value="WD REPEAT-CONTAINING PROTEIN 36"/>
    <property type="match status" value="1"/>
</dbReference>
<dbReference type="PANTHER" id="PTHR22840">
    <property type="entry name" value="WD REPEAT-CONTAINING PROTEIN 36"/>
    <property type="match status" value="1"/>
</dbReference>
<evidence type="ECO:0000256" key="3">
    <source>
        <dbReference type="PROSITE-ProRule" id="PRU00221"/>
    </source>
</evidence>
<dbReference type="PROSITE" id="PS00678">
    <property type="entry name" value="WD_REPEATS_1"/>
    <property type="match status" value="2"/>
</dbReference>
<sequence>MPPFDKSGDDLSMPLAKRQKIVAGNRGSEVVGSRIFSPFRTLGLVSTTSVPFTCSRLGKATFQITTSVGRCLHTYDVRRGLKLVFISRPQTPQDITATFAWQDKVFAAWGSPGVGVPGGIWIFKRGKMVASLSVPVGSPEPIESLLVFGSWIVGCCANSIKVWKNGSYEYYTTLTPACSGDVSGPEPFNTQICNMPTYLNKVFVGKSDGIVEIWNVKTGRLIHSIPPAFPNAGPVSVLQPSPALSVLATAYKNGAVSIQNVETSELIFSLQPGKSQLRSISSISFRSDGLGAGEDGRQSGVMATASAGSGDITIWDLHRGGHVVGVLRRAHGILGDESGSGVNHIDFIDGQPVIVSTGKDNSLRTWIFDQTPFSPVPRPLHSRRGHSDTITTVSFLPSSSDGSESTAKWLLSASKDGSLWGFSLRKDSQSSEVSQGAANHRTRRNGGHHPAAGIEYLANNIELKAPEVTCIACCLNRDGGMGITSSGPIWANSRATDTSASNKTGWESIVTGHRGDKYARTWFWGKKKAGRWAFETGDGTDVKSVAVSQCGTFALLGSTGGSIDMFNMQSGLYRQSYPPQKTKTMSTFESQTSTWKVKKSVKHTKAVTGLAVDGLNRTVVSCGLDGKVKFWDFQSGFLVHELDWNPMTTITALQYHHTSGLVAFSCDDLSIRVVDVETKKVIRELWGCAGQINDFTFSNDGRWIIAASMDSMVRVWDLPTGHLIDIFRVSSTCTSLTMSPTGDFLAMAHADGVGIGLWSNKSLFIPVSTRNLNAGTILHANRPTSSGEGGVGIIDAAFERNYEQGDDDGPVVATEQLNQGLLTLSDIPKSKWQTWVHMDLIKERNMLREPLKAPENAPFFLPAPSAQGEDTNAVLGTKTETKPSRVVKTQFSKDHSASSRFTTLLNAGCLSGDFDSFFDEMKSMSPAKLELEIRSLDLKVQGGQSELSTFVLAMSTRLTSRKDFELVNAWMAVFLRIHSDVVATCSESASIADGKLRGSLDIWSRVQQSETHRLASLVGYCRGVVSFLRSSR</sequence>
<evidence type="ECO:0000259" key="5">
    <source>
        <dbReference type="Pfam" id="PF25171"/>
    </source>
</evidence>
<dbReference type="Pfam" id="PF04192">
    <property type="entry name" value="Utp21"/>
    <property type="match status" value="1"/>
</dbReference>
<proteinExistence type="predicted"/>
<dbReference type="PROSITE" id="PS50082">
    <property type="entry name" value="WD_REPEATS_2"/>
    <property type="match status" value="2"/>
</dbReference>
<dbReference type="Pfam" id="PF25171">
    <property type="entry name" value="Beta-prop_WDR36-Utp21_1st"/>
    <property type="match status" value="1"/>
</dbReference>
<protein>
    <submittedName>
        <fullName evidence="6">Utp21 specific WD40 associated putative domain-containing protein</fullName>
    </submittedName>
</protein>
<comment type="caution">
    <text evidence="6">The sequence shown here is derived from an EMBL/GenBank/DDBJ whole genome shotgun (WGS) entry which is preliminary data.</text>
</comment>
<feature type="repeat" description="WD" evidence="3">
    <location>
        <begin position="685"/>
        <end position="726"/>
    </location>
</feature>
<dbReference type="EMBL" id="JBFXLQ010000023">
    <property type="protein sequence ID" value="KAL2866800.1"/>
    <property type="molecule type" value="Genomic_DNA"/>
</dbReference>
<organism evidence="6 7">
    <name type="scientific">Aspergillus lucknowensis</name>
    <dbReference type="NCBI Taxonomy" id="176173"/>
    <lineage>
        <taxon>Eukaryota</taxon>
        <taxon>Fungi</taxon>
        <taxon>Dikarya</taxon>
        <taxon>Ascomycota</taxon>
        <taxon>Pezizomycotina</taxon>
        <taxon>Eurotiomycetes</taxon>
        <taxon>Eurotiomycetidae</taxon>
        <taxon>Eurotiales</taxon>
        <taxon>Aspergillaceae</taxon>
        <taxon>Aspergillus</taxon>
        <taxon>Aspergillus subgen. Nidulantes</taxon>
    </lineage>
</organism>
<dbReference type="InterPro" id="IPR019775">
    <property type="entry name" value="WD40_repeat_CS"/>
</dbReference>
<gene>
    <name evidence="6" type="ORF">BJX67DRAFT_372466</name>
</gene>
<dbReference type="Gene3D" id="2.130.10.10">
    <property type="entry name" value="YVTN repeat-like/Quinoprotein amine dehydrogenase"/>
    <property type="match status" value="2"/>
</dbReference>
<feature type="domain" description="WDR36/Utp21 C-terminal" evidence="4">
    <location>
        <begin position="815"/>
        <end position="1029"/>
    </location>
</feature>
<dbReference type="RefSeq" id="XP_070885779.1">
    <property type="nucleotide sequence ID" value="XM_071031254.1"/>
</dbReference>
<dbReference type="SMART" id="SM00320">
    <property type="entry name" value="WD40"/>
    <property type="match status" value="11"/>
</dbReference>
<keyword evidence="2" id="KW-0677">Repeat</keyword>
<evidence type="ECO:0000313" key="6">
    <source>
        <dbReference type="EMBL" id="KAL2866800.1"/>
    </source>
</evidence>
<dbReference type="InterPro" id="IPR011047">
    <property type="entry name" value="Quinoprotein_ADH-like_sf"/>
</dbReference>
<dbReference type="InterPro" id="IPR059157">
    <property type="entry name" value="WDR36-Utp21_N"/>
</dbReference>
<feature type="domain" description="WDR36/Utp21 N-terminal" evidence="5">
    <location>
        <begin position="64"/>
        <end position="369"/>
    </location>
</feature>
<dbReference type="Proteomes" id="UP001610432">
    <property type="component" value="Unassembled WGS sequence"/>
</dbReference>
<evidence type="ECO:0000256" key="2">
    <source>
        <dbReference type="ARBA" id="ARBA00022737"/>
    </source>
</evidence>
<dbReference type="PROSITE" id="PS50294">
    <property type="entry name" value="WD_REPEATS_REGION"/>
    <property type="match status" value="2"/>
</dbReference>
<accession>A0ABR4LQH6</accession>
<dbReference type="GeneID" id="98146326"/>
<dbReference type="InterPro" id="IPR001680">
    <property type="entry name" value="WD40_rpt"/>
</dbReference>
<reference evidence="6 7" key="1">
    <citation type="submission" date="2024-07" db="EMBL/GenBank/DDBJ databases">
        <title>Section-level genome sequencing and comparative genomics of Aspergillus sections Usti and Cavernicolus.</title>
        <authorList>
            <consortium name="Lawrence Berkeley National Laboratory"/>
            <person name="Nybo J.L."/>
            <person name="Vesth T.C."/>
            <person name="Theobald S."/>
            <person name="Frisvad J.C."/>
            <person name="Larsen T.O."/>
            <person name="Kjaerboelling I."/>
            <person name="Rothschild-Mancinelli K."/>
            <person name="Lyhne E.K."/>
            <person name="Kogle M.E."/>
            <person name="Barry K."/>
            <person name="Clum A."/>
            <person name="Na H."/>
            <person name="Ledsgaard L."/>
            <person name="Lin J."/>
            <person name="Lipzen A."/>
            <person name="Kuo A."/>
            <person name="Riley R."/>
            <person name="Mondo S."/>
            <person name="Labutti K."/>
            <person name="Haridas S."/>
            <person name="Pangalinan J."/>
            <person name="Salamov A.A."/>
            <person name="Simmons B.A."/>
            <person name="Magnuson J.K."/>
            <person name="Chen J."/>
            <person name="Drula E."/>
            <person name="Henrissat B."/>
            <person name="Wiebenga A."/>
            <person name="Lubbers R.J."/>
            <person name="Gomes A.C."/>
            <person name="Macurrencykelacurrency M.R."/>
            <person name="Stajich J."/>
            <person name="Grigoriev I.V."/>
            <person name="Mortensen U.H."/>
            <person name="De Vries R.P."/>
            <person name="Baker S.E."/>
            <person name="Andersen M.R."/>
        </authorList>
    </citation>
    <scope>NUCLEOTIDE SEQUENCE [LARGE SCALE GENOMIC DNA]</scope>
    <source>
        <strain evidence="6 7">CBS 449.75</strain>
    </source>
</reference>
<dbReference type="InterPro" id="IPR015943">
    <property type="entry name" value="WD40/YVTN_repeat-like_dom_sf"/>
</dbReference>
<evidence type="ECO:0000259" key="4">
    <source>
        <dbReference type="Pfam" id="PF04192"/>
    </source>
</evidence>
<dbReference type="Pfam" id="PF00400">
    <property type="entry name" value="WD40"/>
    <property type="match status" value="1"/>
</dbReference>
<name>A0ABR4LQH6_9EURO</name>
<feature type="repeat" description="WD" evidence="3">
    <location>
        <begin position="600"/>
        <end position="641"/>
    </location>
</feature>
<keyword evidence="7" id="KW-1185">Reference proteome</keyword>
<dbReference type="Pfam" id="PF25168">
    <property type="entry name" value="Beta-prop_WDR36-Utp21_2nd"/>
    <property type="match status" value="1"/>
</dbReference>
<evidence type="ECO:0000313" key="7">
    <source>
        <dbReference type="Proteomes" id="UP001610432"/>
    </source>
</evidence>